<protein>
    <recommendedName>
        <fullName evidence="1">Pyruvate kinase C-terminal domain-containing protein</fullName>
    </recommendedName>
</protein>
<feature type="domain" description="Pyruvate kinase C-terminal" evidence="1">
    <location>
        <begin position="19"/>
        <end position="163"/>
    </location>
</feature>
<evidence type="ECO:0000313" key="3">
    <source>
        <dbReference type="Proteomes" id="UP000198577"/>
    </source>
</evidence>
<dbReference type="OrthoDB" id="9782984at2"/>
<dbReference type="AlphaFoldDB" id="A0A1I5XVB4"/>
<gene>
    <name evidence="2" type="ORF">SAMN05444406_13115</name>
</gene>
<accession>A0A1I5XVB4</accession>
<dbReference type="Gene3D" id="3.40.1380.20">
    <property type="entry name" value="Pyruvate kinase, C-terminal domain"/>
    <property type="match status" value="1"/>
</dbReference>
<dbReference type="SUPFAM" id="SSF52935">
    <property type="entry name" value="PK C-terminal domain-like"/>
    <property type="match status" value="1"/>
</dbReference>
<dbReference type="Proteomes" id="UP000198577">
    <property type="component" value="Unassembled WGS sequence"/>
</dbReference>
<evidence type="ECO:0000313" key="2">
    <source>
        <dbReference type="EMBL" id="SFQ35888.1"/>
    </source>
</evidence>
<sequence>MESTVTYFEEPGRKNTLSTLEIAKKRALELGIKKVLVASSHGYTALEAAKIFQGTGIEVLVISISNSFQELGWSMTQEERSKLEKAGIKVLTSLHALADGVAEGFCGEHTPGSIVADTLRMFSQGTKVAVEISIMALEAGLISPDSEVISIGGTNEGCDTALVVRPSFARKIKDYRICEILCKPRIA</sequence>
<dbReference type="RefSeq" id="WP_092282668.1">
    <property type="nucleotide sequence ID" value="NZ_FOXR01000031.1"/>
</dbReference>
<evidence type="ECO:0000259" key="1">
    <source>
        <dbReference type="Pfam" id="PF02887"/>
    </source>
</evidence>
<reference evidence="2 3" key="1">
    <citation type="submission" date="2016-10" db="EMBL/GenBank/DDBJ databases">
        <authorList>
            <person name="de Groot N.N."/>
        </authorList>
    </citation>
    <scope>NUCLEOTIDE SEQUENCE [LARGE SCALE GENOMIC DNA]</scope>
    <source>
        <strain evidence="2 3">DSM 20678</strain>
    </source>
</reference>
<dbReference type="InterPro" id="IPR036918">
    <property type="entry name" value="Pyrv_Knase_C_sf"/>
</dbReference>
<name>A0A1I5XVB4_9FIRM</name>
<dbReference type="EMBL" id="FOXR01000031">
    <property type="protein sequence ID" value="SFQ35888.1"/>
    <property type="molecule type" value="Genomic_DNA"/>
</dbReference>
<dbReference type="InterPro" id="IPR015795">
    <property type="entry name" value="Pyrv_Knase_C"/>
</dbReference>
<organism evidence="2 3">
    <name type="scientific">Caldicoprobacter faecalis</name>
    <dbReference type="NCBI Taxonomy" id="937334"/>
    <lineage>
        <taxon>Bacteria</taxon>
        <taxon>Bacillati</taxon>
        <taxon>Bacillota</taxon>
        <taxon>Clostridia</taxon>
        <taxon>Caldicoprobacterales</taxon>
        <taxon>Caldicoprobacteraceae</taxon>
        <taxon>Caldicoprobacter</taxon>
    </lineage>
</organism>
<keyword evidence="3" id="KW-1185">Reference proteome</keyword>
<proteinExistence type="predicted"/>
<dbReference type="Pfam" id="PF02887">
    <property type="entry name" value="PK_C"/>
    <property type="match status" value="1"/>
</dbReference>